<evidence type="ECO:0000256" key="1">
    <source>
        <dbReference type="SAM" id="MobiDB-lite"/>
    </source>
</evidence>
<proteinExistence type="predicted"/>
<feature type="compositionally biased region" description="Low complexity" evidence="1">
    <location>
        <begin position="46"/>
        <end position="62"/>
    </location>
</feature>
<gene>
    <name evidence="2" type="ORF">TDUB1175_LOCUS10125</name>
</gene>
<feature type="region of interest" description="Disordered" evidence="1">
    <location>
        <begin position="103"/>
        <end position="126"/>
    </location>
</feature>
<name>A0A7R9Z9D1_9STRA</name>
<dbReference type="EMBL" id="HBED01020207">
    <property type="protein sequence ID" value="CAD8311077.1"/>
    <property type="molecule type" value="Transcribed_RNA"/>
</dbReference>
<protein>
    <submittedName>
        <fullName evidence="2">Uncharacterized protein</fullName>
    </submittedName>
</protein>
<evidence type="ECO:0000313" key="2">
    <source>
        <dbReference type="EMBL" id="CAD8311077.1"/>
    </source>
</evidence>
<accession>A0A7R9Z9D1</accession>
<dbReference type="AlphaFoldDB" id="A0A7R9Z9D1"/>
<reference evidence="2" key="1">
    <citation type="submission" date="2021-01" db="EMBL/GenBank/DDBJ databases">
        <authorList>
            <person name="Corre E."/>
            <person name="Pelletier E."/>
            <person name="Niang G."/>
            <person name="Scheremetjew M."/>
            <person name="Finn R."/>
            <person name="Kale V."/>
            <person name="Holt S."/>
            <person name="Cochrane G."/>
            <person name="Meng A."/>
            <person name="Brown T."/>
            <person name="Cohen L."/>
        </authorList>
    </citation>
    <scope>NUCLEOTIDE SEQUENCE</scope>
    <source>
        <strain evidence="2">CCMP147</strain>
    </source>
</reference>
<sequence length="203" mass="21928">MDAAIRTGPFWDELDSSFPNDEDIASDLHQLLLSIQGECEAVRSTSAFRSTYSSSEGNPSTDNDNDTPRDTRAAQISADAAGDSNRPDYVSLLHSIEGSCRSLQASSPGAKSIPDDSETSSDCSKENELPLNCGDGDHIGSLVAVRCALRSTQRRVASQKRSMQKKRQLSKSRQGQGGMKCDAEILRLIPPELHSKVSCPVEV</sequence>
<organism evidence="2">
    <name type="scientific">Pseudictyota dubia</name>
    <dbReference type="NCBI Taxonomy" id="2749911"/>
    <lineage>
        <taxon>Eukaryota</taxon>
        <taxon>Sar</taxon>
        <taxon>Stramenopiles</taxon>
        <taxon>Ochrophyta</taxon>
        <taxon>Bacillariophyta</taxon>
        <taxon>Mediophyceae</taxon>
        <taxon>Biddulphiophycidae</taxon>
        <taxon>Eupodiscales</taxon>
        <taxon>Odontellaceae</taxon>
        <taxon>Pseudictyota</taxon>
    </lineage>
</organism>
<feature type="region of interest" description="Disordered" evidence="1">
    <location>
        <begin position="46"/>
        <end position="85"/>
    </location>
</feature>
<feature type="region of interest" description="Disordered" evidence="1">
    <location>
        <begin position="153"/>
        <end position="178"/>
    </location>
</feature>